<protein>
    <submittedName>
        <fullName evidence="13">SDR family NAD(P)-dependent oxidoreductase</fullName>
    </submittedName>
</protein>
<dbReference type="PANTHER" id="PTHR43775">
    <property type="entry name" value="FATTY ACID SYNTHASE"/>
    <property type="match status" value="1"/>
</dbReference>
<evidence type="ECO:0000313" key="13">
    <source>
        <dbReference type="EMBL" id="AZS14158.1"/>
    </source>
</evidence>
<sequence length="4085" mass="448223">MRQGREVEARRMSKNGIHSGERPYYLFLFSAQTREGLIQKLTDLKAWIIEEENADVGDIAYTLSAGRSHFSERAALIAPNIADLAVGLERKMNELVSSNHSAAHGGNKKRGGKADQRRLDELAVQLGLEQDNSLEAFHRKLEDIAGLYIEGCDCDWNAIFRDRPYFKVPLPTYPFRKEKYWLELKAAKPQQQSALESAGIATLGPVLDSNRSTVHEQFFEKTLTGKEFYLNDHIVSGRKLLPGVVQLEMAMSAAAASLPGVNIHSLSHVVWSNPIQLEEGIESQTVQVRLYPGEEASELSYEITSRTGEEMVIHSRGNVGFSSEPCAASRQTIDIDLLSRGKTKISGTQVYDKFRQHQLNLGPSFQSMTEMLAGESEAVAFIELPPHLQGNFSEFTLHPTIVDGILEAVIGLVSATDTVEGTVGLPYSFDKMEIHGELPANCVSYVRKLDSTDGELAFDVLLADEQGRVLLKFSHFVLKVFYQGKQQSAEELCFRYEWREMELSGLSSIEGDIIIFTEQTHQYRKFAGEHAGKVYLVEPGTGYSQDGEGHYRINPMNRNDYTLLLDRLKQDGCKLETILYERKGDFGLTASSSQVAYQSQLFLAQALMEAQTNRHTRVIQVGLTEELVSPGLGAFSGFNRTISLENSKLHFSALYIEEERLGDLYRIVAAELDTGAAAEVHYRQGKRYVRTLVEADFPNLTAGSHSGVSAGLGELRQGGTYVITGGLGKLGWIVARHLAEKYAARLALIGRSAVSLEQKRDLAVLRALGVEVMYVRANLSKESETVSAITEIRAKYGAIHGIIHTAGVTRDAFIAAKQVESSTEVLGVKIDGLLHLDKATQSDKLDFIACFSSIAAVTGNSGQSDYAFANAFMDYYASYRNAMVHAGRRSGRTISINWPLWKEGGMSVDDQTLRFFKNTIGLKPLETVDGLAYFEAALRSGYEQLLILQGNRSKICYILNLQDQKAKDFASVELDEDLPFKVQETVSMLFGQLMKLGTTAIDPDQDLGEYGFNSITFTDAANAVNDTFKVRMTPAAFFEYPTVRVLSGYLCTSYIEELTAYFGNDEIKALSGEDVVDKRPAKLVANDTLQAKRSWKSLNPVMAETRRREPIAIIGISGAMPGSKDLESFWEHLSKQKDLITEIPVNRWDYRELNRLLGGSKPVSNRGGFMEEADRFDSGFFNINPREADLMDPQQRIFLETVWSAIEDAGYKASALSGKKVGLFVGVSTNDYSTLLQDNEVEIEAYSSTGSSHCVLANRISYLFNFRGPSEPIDTACSSSLVAVHRAVESILSGDCDQAIAGGVNVIAAPTLHISFSRAGMLSPDGRCRTFDKSANGYVRGEGTGAILLKPLSQAEADGDYIYAVIKGTAINHGGKVSSLTVPNPKAQTEVLVEAYSKAGFSPDTVGYIEAHGTGTSLGDPVEINALKGAFKELYQKYGIPVEQEHYCGLGAVKTNIGHLEAAAGIAGILKVILAMKHKTLPGNVHFNTLNPFIELEHSPFYIIEHTQEWKSIGHAPRRAGVSSFGFGGVNAHVVLEDYESEFVPTQSDNANVIVLSARSKVQLQEQARRLVAYLDTYSAKKELTLHNIAYTLQNGREDMTERIAFVVSDRAELMRVLTEYVECPEKASVFYGHVAGSSTSRHTSSKVGKGTATSHDNVKSLETLMERWLIGEAVDWSGLYERREGRRIPLPAYPFARDICWARKDSRPITPKLAAAEAASVLHPMVDSNVSTMEEEKFCKTLRLEQFFLKDHIVGGKVLLPGVAYLEMVRAAAALAGIEPVTGLSEVRWIKAIELEDARKDIYITFELSAQLELVYQVFSEYEGSRMLHSTGKVLKETPAPAERIDPDRIKERSVSILEHHECYDHIFKGVGFDYGPAFKVTQRAYCSENEGLSELSLPEYLELDYSEYVLHPSLIDGAVRSISWVGNRTEDDLTLRVPYALDRMELLGSVPKKCYALARPSEGTTGTDDEGTRKYDIQIADMDGLVVVRLFGFSIKQFSQKSAGEQLQPDLTLYAPKWMEVALGKETALPQVILLFGTDPLAESLRGQAASVGMATGCCILVRSGDSFYEDENGDFTVEPAKEDDYLRLFAALSRRGLAISHVLHAWNVQEEANLGAVVHALSPQQAETEAVLDRGLYSLLYLLKATSAMKNKAKIRCLYAYGSVNSMHTAPLHEMAAGFARSLAADHPLFQLSLVEVSGKAAKRPAEFLLQELLPSHLANGTEIKADGMNRWVRKFVPLSPMSAAKESRFENGGVYVITGGTGALGMILATELAARYQARLVLAGRHDTDESVCSKLERLRILGAEVIYIRADVAVKDEAERLIIEAKATFGAINGIIHCAGIGETAKAAESGKTNFSRILGPKVDGTLNLDLASSGEPLDLFVLYSSTSAQIGDMGAGSYAAANAYMDRYAEYRSRLKAENQRHGQTVSINWPMWKDGRYRLEVAQEQALAEYYGMLPLGSGDGFAILESALREGAAQVFVGYGDQLKIARAIGAAIEERQSPTVENIFEVGRELKEPTEEYLASLLAKTLGVSKDRISADSPLDAFGLDSIMILELNEALQQEFAALPNTLFYEFNTVEALAGYFMTHYSARLATMFDLEQPRKADKATHSSAAAKFVAAENNEFPTNGRFQPKAHVSLSQPATAANGLMDIAVIGMDGRFPMAGSISELWENLKDGRDCITEIPPDRWDYTQDYDVEKGKKGKIYTKYGGFIEDVDKFDPLFFQMTPRDAELTDPQERLFLECAYHAVEDAGYTRERLAHGKVGVFVGVMYGHYQLIGTEGYSSGNLVAPNSSFASIANRVSYLFNFQGPSMAVDTMCSSSLTAIHLACESIRSGESDAAIAGGVNVTIHRNKYVFLCSQRFASSEGKCRAFGEGGDGYVASEGVGAVLLKPLSRAIEDGDHIYGVIKGTAINSGGKTSGYTVPNPNAQAAAIADALRKSGVDPRTITSLEAHGTGTSLGDPIEIAGLTKAFGQYTSDKQFCSISSVKSNIGHLESAAGIASVAKVMLQMKHKMLVPSIHTDQLNSGIRFEDTPFYVQRTLGSWEKSPKLGLRRAGISSFGAGGSNVHLIAEEFVLRQTAVELDGKKLVVLSAKNGERLTEKVRDLSRFLSGPLDEEYTLSNIAFTLSVGREEMEERIAIVIQSLDELKVGLQTLLDGKSTENVFRGNTSAAFENGASFIGNTPEDQAYIAALAGKNRLEQIARLWVLGTPLNWSLIYGGHKTRRVSLPLYPFAKERYWLDRSATQAPGSSAIVPATEPGISVLHPLLDSNVSTLREQKFRKRLSVDEFFLRDHIVNGQILLPGVAYIEMARAAGEIAAETPVTAVKDIAWLKPVVMDEDFKTLEIVLEPEGTSVRYEISDGEVGGTVHSRGVLEFDENDVAGEDRWFDIEAIKGRCLSRIGKQECYGRIFKHIGFDYGPSFQVTNEVLSGELETLARLSLDEEFRGSLHEFVLHPALLDGAVRSVAAGRDEEGRITHIPFSLGSTRIFAPIPSECYVYTRVKEQPGGDNQGLNIFDIAIIDLNGNELVRLEDFIVRPFGGKPERQDQEELLYYTPVYERASLPNSMAAGLRNVLVFTGHESDILPEGKLPAGADACIWVIPGGNYRGYDGNSLVINPSHEEDYEKMLEELRINGFEPTHVLHRWTCTEVSPPAAELNVDRIDTVVESMLAYGAMSVVYLFKAYMKVYGQRALKLLFAYNGGEDSFTALHEMLGGFANSIVTLHHKFQIVTVSVEDSAWSDHNEALYKELFSAAGGGHSEIRYQSGERLVRRITPFSPGEAVDVEPMCFKEQGVYLITGGAGALGMIFAKYLVRRFRARVVCTGRQPQSPRTEALMDELRALGGSGTYVQADISNTADVAALMELITTQFGVLDGIIHCAGTGASLPVTESTSDTAHKVMSAKVQGLLNLDLLSRELDPSIVILFSSVSVELGDLGVGYYAMANSFMDRYARIRNTLAAEGLVNGRTLSINWPLWSGGGFEIPESESAFYSTYLGMKTIDEEMGIAAFETVIQSPAGSGCVIVAAGDPKKIGHAFKVDANKSAPAANLEDKEAIVDMLVRMQAGELSESEVEQWMGGIR</sequence>
<evidence type="ECO:0000256" key="6">
    <source>
        <dbReference type="ARBA" id="ARBA00022553"/>
    </source>
</evidence>
<feature type="domain" description="PKS/mFAS DH" evidence="12">
    <location>
        <begin position="3271"/>
        <end position="3551"/>
    </location>
</feature>
<evidence type="ECO:0000259" key="11">
    <source>
        <dbReference type="PROSITE" id="PS52004"/>
    </source>
</evidence>
<dbReference type="UniPathway" id="UPA01003"/>
<evidence type="ECO:0000256" key="1">
    <source>
        <dbReference type="ARBA" id="ARBA00003299"/>
    </source>
</evidence>
<dbReference type="PROSITE" id="PS52004">
    <property type="entry name" value="KS3_2"/>
    <property type="match status" value="2"/>
</dbReference>
<dbReference type="InterPro" id="IPR020806">
    <property type="entry name" value="PKS_PP-bd"/>
</dbReference>
<dbReference type="Gene3D" id="3.30.70.3290">
    <property type="match status" value="1"/>
</dbReference>
<keyword evidence="5" id="KW-0963">Cytoplasm</keyword>
<proteinExistence type="predicted"/>
<dbReference type="InterPro" id="IPR036291">
    <property type="entry name" value="NAD(P)-bd_dom_sf"/>
</dbReference>
<dbReference type="CDD" id="cd00833">
    <property type="entry name" value="PKS"/>
    <property type="match status" value="2"/>
</dbReference>
<evidence type="ECO:0000256" key="9">
    <source>
        <dbReference type="PROSITE-ProRule" id="PRU01363"/>
    </source>
</evidence>
<feature type="domain" description="PKS/mFAS DH" evidence="12">
    <location>
        <begin position="200"/>
        <end position="487"/>
    </location>
</feature>
<dbReference type="GO" id="GO:0004312">
    <property type="term" value="F:fatty acid synthase activity"/>
    <property type="evidence" value="ECO:0007669"/>
    <property type="project" value="TreeGrafter"/>
</dbReference>
<dbReference type="Gene3D" id="1.10.1240.100">
    <property type="match status" value="2"/>
</dbReference>
<dbReference type="InterPro" id="IPR049551">
    <property type="entry name" value="PKS_DH_C"/>
</dbReference>
<dbReference type="Gene3D" id="3.40.50.720">
    <property type="entry name" value="NAD(P)-binding Rossmann-like Domain"/>
    <property type="match status" value="3"/>
</dbReference>
<dbReference type="RefSeq" id="WP_126996552.1">
    <property type="nucleotide sequence ID" value="NZ_CP034346.1"/>
</dbReference>
<dbReference type="Pfam" id="PF14765">
    <property type="entry name" value="PS-DH"/>
    <property type="match status" value="3"/>
</dbReference>
<evidence type="ECO:0000256" key="2">
    <source>
        <dbReference type="ARBA" id="ARBA00004496"/>
    </source>
</evidence>
<dbReference type="PROSITE" id="PS50075">
    <property type="entry name" value="CARRIER"/>
    <property type="match status" value="2"/>
</dbReference>
<evidence type="ECO:0000256" key="4">
    <source>
        <dbReference type="ARBA" id="ARBA00022450"/>
    </source>
</evidence>
<feature type="domain" description="PKS/mFAS DH" evidence="12">
    <location>
        <begin position="1724"/>
        <end position="2006"/>
    </location>
</feature>
<dbReference type="Pfam" id="PF00109">
    <property type="entry name" value="ketoacyl-synt"/>
    <property type="match status" value="2"/>
</dbReference>
<dbReference type="Gene3D" id="3.10.129.110">
    <property type="entry name" value="Polyketide synthase dehydratase"/>
    <property type="match status" value="3"/>
</dbReference>
<dbReference type="SUPFAM" id="SSF53901">
    <property type="entry name" value="Thiolase-like"/>
    <property type="match status" value="2"/>
</dbReference>
<keyword evidence="14" id="KW-1185">Reference proteome</keyword>
<dbReference type="InterPro" id="IPR018201">
    <property type="entry name" value="Ketoacyl_synth_AS"/>
</dbReference>
<dbReference type="InterPro" id="IPR036736">
    <property type="entry name" value="ACP-like_sf"/>
</dbReference>
<dbReference type="Pfam" id="PF00550">
    <property type="entry name" value="PP-binding"/>
    <property type="match status" value="2"/>
</dbReference>
<feature type="region of interest" description="N-terminal hotdog fold" evidence="9">
    <location>
        <begin position="200"/>
        <end position="326"/>
    </location>
</feature>
<dbReference type="Proteomes" id="UP000270678">
    <property type="component" value="Chromosome"/>
</dbReference>
<dbReference type="Pfam" id="PF22336">
    <property type="entry name" value="RhiE-like_linker"/>
    <property type="match status" value="2"/>
</dbReference>
<dbReference type="InterPro" id="IPR054514">
    <property type="entry name" value="RhiE-like_linker"/>
</dbReference>
<dbReference type="InterPro" id="IPR042104">
    <property type="entry name" value="PKS_dehydratase_sf"/>
</dbReference>
<dbReference type="InterPro" id="IPR020841">
    <property type="entry name" value="PKS_Beta-ketoAc_synthase_dom"/>
</dbReference>
<dbReference type="InterPro" id="IPR016039">
    <property type="entry name" value="Thiolase-like"/>
</dbReference>
<comment type="function">
    <text evidence="1">Involved in some intermediate steps for the synthesis of the antibiotic polyketide bacillaene which is involved in secondary metabolism.</text>
</comment>
<dbReference type="EMBL" id="CP034346">
    <property type="protein sequence ID" value="AZS14158.1"/>
    <property type="molecule type" value="Genomic_DNA"/>
</dbReference>
<keyword evidence="4" id="KW-0596">Phosphopantetheine</keyword>
<feature type="active site" description="Proton donor; for dehydratase activity" evidence="9">
    <location>
        <position position="1918"/>
    </location>
</feature>
<feature type="domain" description="Ketosynthase family 3 (KS3)" evidence="11">
    <location>
        <begin position="2654"/>
        <end position="3079"/>
    </location>
</feature>
<evidence type="ECO:0000259" key="12">
    <source>
        <dbReference type="PROSITE" id="PS52019"/>
    </source>
</evidence>
<dbReference type="FunFam" id="3.40.47.10:FF:000019">
    <property type="entry name" value="Polyketide synthase type I"/>
    <property type="match status" value="2"/>
</dbReference>
<feature type="domain" description="Carrier" evidence="10">
    <location>
        <begin position="2521"/>
        <end position="2594"/>
    </location>
</feature>
<dbReference type="PROSITE" id="PS52019">
    <property type="entry name" value="PKS_MFAS_DH"/>
    <property type="match status" value="3"/>
</dbReference>
<dbReference type="Gene3D" id="3.40.47.10">
    <property type="match status" value="2"/>
</dbReference>
<feature type="domain" description="Carrier" evidence="10">
    <location>
        <begin position="976"/>
        <end position="1054"/>
    </location>
</feature>
<feature type="region of interest" description="C-terminal hotdog fold" evidence="9">
    <location>
        <begin position="342"/>
        <end position="487"/>
    </location>
</feature>
<feature type="active site" description="Proton acceptor; for dehydratase activity" evidence="9">
    <location>
        <position position="1753"/>
    </location>
</feature>
<dbReference type="Pfam" id="PF22621">
    <property type="entry name" value="CurL-like_PKS_C"/>
    <property type="match status" value="1"/>
</dbReference>
<comment type="subcellular location">
    <subcellularLocation>
        <location evidence="2">Cytoplasm</location>
    </subcellularLocation>
</comment>
<dbReference type="InterPro" id="IPR009081">
    <property type="entry name" value="PP-bd_ACP"/>
</dbReference>
<feature type="region of interest" description="N-terminal hotdog fold" evidence="9">
    <location>
        <begin position="3271"/>
        <end position="3387"/>
    </location>
</feature>
<dbReference type="InterPro" id="IPR006162">
    <property type="entry name" value="Ppantetheine_attach_site"/>
</dbReference>
<keyword evidence="6" id="KW-0597">Phosphoprotein</keyword>
<dbReference type="InterPro" id="IPR050091">
    <property type="entry name" value="PKS_NRPS_Biosynth_Enz"/>
</dbReference>
<evidence type="ECO:0000256" key="7">
    <source>
        <dbReference type="ARBA" id="ARBA00022679"/>
    </source>
</evidence>
<dbReference type="PANTHER" id="PTHR43775:SF37">
    <property type="entry name" value="SI:DKEY-61P9.11"/>
    <property type="match status" value="1"/>
</dbReference>
<dbReference type="KEGG" id="plut:EI981_06610"/>
<dbReference type="SMART" id="SM00823">
    <property type="entry name" value="PKS_PP"/>
    <property type="match status" value="2"/>
</dbReference>
<dbReference type="GO" id="GO:0004315">
    <property type="term" value="F:3-oxoacyl-[acyl-carrier-protein] synthase activity"/>
    <property type="evidence" value="ECO:0007669"/>
    <property type="project" value="InterPro"/>
</dbReference>
<keyword evidence="7" id="KW-0808">Transferase</keyword>
<feature type="active site" description="Proton acceptor; for dehydratase activity" evidence="9">
    <location>
        <position position="3300"/>
    </location>
</feature>
<evidence type="ECO:0000256" key="3">
    <source>
        <dbReference type="ARBA" id="ARBA00004789"/>
    </source>
</evidence>
<dbReference type="InterPro" id="IPR049900">
    <property type="entry name" value="PKS_mFAS_DH"/>
</dbReference>
<dbReference type="InterPro" id="IPR014030">
    <property type="entry name" value="Ketoacyl_synth_N"/>
</dbReference>
<feature type="region of interest" description="C-terminal hotdog fold" evidence="9">
    <location>
        <begin position="1856"/>
        <end position="2006"/>
    </location>
</feature>
<dbReference type="OrthoDB" id="2460252at2"/>
<feature type="region of interest" description="N-terminal hotdog fold" evidence="9">
    <location>
        <begin position="1724"/>
        <end position="1842"/>
    </location>
</feature>
<dbReference type="GO" id="GO:0031177">
    <property type="term" value="F:phosphopantetheine binding"/>
    <property type="evidence" value="ECO:0007669"/>
    <property type="project" value="InterPro"/>
</dbReference>
<dbReference type="Pfam" id="PF02801">
    <property type="entry name" value="Ketoacyl-synt_C"/>
    <property type="match status" value="2"/>
</dbReference>
<dbReference type="Pfam" id="PF08659">
    <property type="entry name" value="KR"/>
    <property type="match status" value="3"/>
</dbReference>
<evidence type="ECO:0000313" key="14">
    <source>
        <dbReference type="Proteomes" id="UP000270678"/>
    </source>
</evidence>
<feature type="active site" description="Proton donor; for dehydratase activity" evidence="9">
    <location>
        <position position="403"/>
    </location>
</feature>
<evidence type="ECO:0000256" key="5">
    <source>
        <dbReference type="ARBA" id="ARBA00022490"/>
    </source>
</evidence>
<dbReference type="SMART" id="SM00822">
    <property type="entry name" value="PKS_KR"/>
    <property type="match status" value="3"/>
</dbReference>
<feature type="active site" description="Proton donor; for dehydratase activity" evidence="9">
    <location>
        <position position="3466"/>
    </location>
</feature>
<feature type="region of interest" description="C-terminal hotdog fold" evidence="9">
    <location>
        <begin position="3404"/>
        <end position="3551"/>
    </location>
</feature>
<dbReference type="PROSITE" id="PS00606">
    <property type="entry name" value="KS3_1"/>
    <property type="match status" value="1"/>
</dbReference>
<dbReference type="Gene3D" id="1.10.1200.10">
    <property type="entry name" value="ACP-like"/>
    <property type="match status" value="2"/>
</dbReference>
<keyword evidence="8" id="KW-0677">Repeat</keyword>
<gene>
    <name evidence="13" type="ORF">EI981_06610</name>
</gene>
<organism evidence="13 14">
    <name type="scientific">Paenibacillus lutimineralis</name>
    <dbReference type="NCBI Taxonomy" id="2707005"/>
    <lineage>
        <taxon>Bacteria</taxon>
        <taxon>Bacillati</taxon>
        <taxon>Bacillota</taxon>
        <taxon>Bacilli</taxon>
        <taxon>Bacillales</taxon>
        <taxon>Paenibacillaceae</taxon>
        <taxon>Paenibacillus</taxon>
    </lineage>
</organism>
<dbReference type="InterPro" id="IPR057326">
    <property type="entry name" value="KR_dom"/>
</dbReference>
<dbReference type="PROSITE" id="PS00012">
    <property type="entry name" value="PHOSPHOPANTETHEINE"/>
    <property type="match status" value="1"/>
</dbReference>
<dbReference type="SMART" id="SM01294">
    <property type="entry name" value="PKS_PP_betabranch"/>
    <property type="match status" value="1"/>
</dbReference>
<comment type="pathway">
    <text evidence="3">Antibiotic biosynthesis; bacillaene biosynthesis.</text>
</comment>
<name>A0A3Q9I770_9BACL</name>
<feature type="domain" description="Ketosynthase family 3 (KS3)" evidence="11">
    <location>
        <begin position="1108"/>
        <end position="1538"/>
    </location>
</feature>
<dbReference type="InterPro" id="IPR049552">
    <property type="entry name" value="PKS_DH_N"/>
</dbReference>
<dbReference type="SUPFAM" id="SSF51735">
    <property type="entry name" value="NAD(P)-binding Rossmann-fold domains"/>
    <property type="match status" value="5"/>
</dbReference>
<evidence type="ECO:0000259" key="10">
    <source>
        <dbReference type="PROSITE" id="PS50075"/>
    </source>
</evidence>
<dbReference type="GO" id="GO:0005737">
    <property type="term" value="C:cytoplasm"/>
    <property type="evidence" value="ECO:0007669"/>
    <property type="project" value="UniProtKB-SubCell"/>
</dbReference>
<feature type="active site" description="Proton acceptor; for dehydratase activity" evidence="9">
    <location>
        <position position="233"/>
    </location>
</feature>
<dbReference type="SMART" id="SM00826">
    <property type="entry name" value="PKS_DH"/>
    <property type="match status" value="3"/>
</dbReference>
<dbReference type="InterPro" id="IPR013968">
    <property type="entry name" value="PKS_KR"/>
</dbReference>
<dbReference type="InterPro" id="IPR049490">
    <property type="entry name" value="C883_1060-like_KR_N"/>
</dbReference>
<dbReference type="CDD" id="cd08953">
    <property type="entry name" value="KR_2_SDR_x"/>
    <property type="match status" value="3"/>
</dbReference>
<dbReference type="InterPro" id="IPR020807">
    <property type="entry name" value="PKS_DH"/>
</dbReference>
<dbReference type="SUPFAM" id="SSF47336">
    <property type="entry name" value="ACP-like"/>
    <property type="match status" value="2"/>
</dbReference>
<dbReference type="Pfam" id="PF21089">
    <property type="entry name" value="PKS_DH_N"/>
    <property type="match status" value="3"/>
</dbReference>
<accession>A0A3Q9I770</accession>
<reference evidence="14" key="1">
    <citation type="submission" date="2018-12" db="EMBL/GenBank/DDBJ databases">
        <title>Complete genome sequence of Paenibacillus sp. MBLB1234.</title>
        <authorList>
            <person name="Nam Y.-D."/>
            <person name="Kang J."/>
            <person name="Chung W.-H."/>
            <person name="Park Y.S."/>
        </authorList>
    </citation>
    <scope>NUCLEOTIDE SEQUENCE [LARGE SCALE GENOMIC DNA]</scope>
    <source>
        <strain evidence="14">MBLB1234</strain>
    </source>
</reference>
<dbReference type="SMART" id="SM00825">
    <property type="entry name" value="PKS_KS"/>
    <property type="match status" value="2"/>
</dbReference>
<dbReference type="GO" id="GO:0006633">
    <property type="term" value="P:fatty acid biosynthetic process"/>
    <property type="evidence" value="ECO:0007669"/>
    <property type="project" value="InterPro"/>
</dbReference>
<dbReference type="InterPro" id="IPR014031">
    <property type="entry name" value="Ketoacyl_synth_C"/>
</dbReference>
<dbReference type="Pfam" id="PF21394">
    <property type="entry name" value="Beta-ketacyl_N"/>
    <property type="match status" value="3"/>
</dbReference>
<evidence type="ECO:0000256" key="8">
    <source>
        <dbReference type="ARBA" id="ARBA00022737"/>
    </source>
</evidence>